<dbReference type="Pfam" id="PF00437">
    <property type="entry name" value="T2SSE"/>
    <property type="match status" value="1"/>
</dbReference>
<dbReference type="GO" id="GO:0016887">
    <property type="term" value="F:ATP hydrolysis activity"/>
    <property type="evidence" value="ECO:0007669"/>
    <property type="project" value="TreeGrafter"/>
</dbReference>
<evidence type="ECO:0000259" key="3">
    <source>
        <dbReference type="PROSITE" id="PS00662"/>
    </source>
</evidence>
<gene>
    <name evidence="4" type="ORF">AMQ74_01852</name>
</gene>
<dbReference type="AlphaFoldDB" id="A0A150IN08"/>
<dbReference type="InterPro" id="IPR001482">
    <property type="entry name" value="T2SS/T4SS_dom"/>
</dbReference>
<dbReference type="EMBL" id="LNGD01000218">
    <property type="protein sequence ID" value="KYC46390.1"/>
    <property type="molecule type" value="Genomic_DNA"/>
</dbReference>
<organism evidence="4 5">
    <name type="scientific">Candidatus Methanofastidiosum methylothiophilum</name>
    <dbReference type="NCBI Taxonomy" id="1705564"/>
    <lineage>
        <taxon>Archaea</taxon>
        <taxon>Methanobacteriati</taxon>
        <taxon>Methanobacteriota</taxon>
        <taxon>Stenosarchaea group</taxon>
        <taxon>Candidatus Methanofastidiosia</taxon>
        <taxon>Candidatus Methanofastidiosales</taxon>
        <taxon>Candidatus Methanofastidiosaceae</taxon>
        <taxon>Candidatus Methanofastidiosum</taxon>
    </lineage>
</organism>
<feature type="domain" description="Bacterial type II secretion system protein E" evidence="3">
    <location>
        <begin position="150"/>
        <end position="164"/>
    </location>
</feature>
<dbReference type="Gene3D" id="3.40.50.300">
    <property type="entry name" value="P-loop containing nucleotide triphosphate hydrolases"/>
    <property type="match status" value="1"/>
</dbReference>
<reference evidence="4 5" key="1">
    <citation type="journal article" date="2016" name="ISME J.">
        <title>Chasing the elusive Euryarchaeota class WSA2: genomes reveal a uniquely fastidious methyl-reducing methanogen.</title>
        <authorList>
            <person name="Nobu M.K."/>
            <person name="Narihiro T."/>
            <person name="Kuroda K."/>
            <person name="Mei R."/>
            <person name="Liu W.T."/>
        </authorList>
    </citation>
    <scope>NUCLEOTIDE SEQUENCE [LARGE SCALE GENOMIC DNA]</scope>
    <source>
        <strain evidence="4">U1lsi0528_Bin089</strain>
    </source>
</reference>
<name>A0A150IN08_9EURY</name>
<evidence type="ECO:0000313" key="4">
    <source>
        <dbReference type="EMBL" id="KYC46390.1"/>
    </source>
</evidence>
<dbReference type="PANTHER" id="PTHR30258">
    <property type="entry name" value="TYPE II SECRETION SYSTEM PROTEIN GSPE-RELATED"/>
    <property type="match status" value="1"/>
</dbReference>
<evidence type="ECO:0000313" key="5">
    <source>
        <dbReference type="Proteomes" id="UP000075578"/>
    </source>
</evidence>
<comment type="caution">
    <text evidence="4">The sequence shown here is derived from an EMBL/GenBank/DDBJ whole genome shotgun (WGS) entry which is preliminary data.</text>
</comment>
<dbReference type="SUPFAM" id="SSF52540">
    <property type="entry name" value="P-loop containing nucleoside triphosphate hydrolases"/>
    <property type="match status" value="1"/>
</dbReference>
<dbReference type="GO" id="GO:0005886">
    <property type="term" value="C:plasma membrane"/>
    <property type="evidence" value="ECO:0007669"/>
    <property type="project" value="TreeGrafter"/>
</dbReference>
<evidence type="ECO:0000256" key="2">
    <source>
        <dbReference type="ARBA" id="ARBA00022840"/>
    </source>
</evidence>
<dbReference type="FunFam" id="3.40.50.300:FF:000398">
    <property type="entry name" value="Type IV pilus assembly ATPase PilB"/>
    <property type="match status" value="1"/>
</dbReference>
<dbReference type="Proteomes" id="UP000075578">
    <property type="component" value="Unassembled WGS sequence"/>
</dbReference>
<evidence type="ECO:0000256" key="1">
    <source>
        <dbReference type="ARBA" id="ARBA00022741"/>
    </source>
</evidence>
<accession>A0A150IN08</accession>
<protein>
    <recommendedName>
        <fullName evidence="3">Bacterial type II secretion system protein E domain-containing protein</fullName>
    </recommendedName>
</protein>
<sequence>MIFKVKISARLRTDEHFAPQDGRISFKFPEVGKLDTRISILPTTKGEKIVIRLLTKDTKMLTLEQLGVRGESLEKVERAYNKPWGMILTVGPTGSGKTTTLYSILQNINSREKNITTIEDPVEFDIDGVNHIQVNPNGNLTFANGLRSILRQDPDIVMVGEIRDTETARIAINAAMTGHLVLSTLHTNDAVTTVPRLIDMGVEAYLVAATVNLIVAQRLARLLCKECKQEYTLSKEEETDLEAARPDIARNIKSGDKFFKHVGCKACGGIGYKGRVGLYEVLELTKEMREIINDVNFTVDELYKQSKKEGLVTLLDDGINKLNEGLIDIPELIRVTALNE</sequence>
<proteinExistence type="predicted"/>
<keyword evidence="1" id="KW-0547">Nucleotide-binding</keyword>
<dbReference type="CDD" id="cd01129">
    <property type="entry name" value="PulE-GspE-like"/>
    <property type="match status" value="1"/>
</dbReference>
<dbReference type="Gene3D" id="3.30.450.90">
    <property type="match status" value="1"/>
</dbReference>
<dbReference type="InterPro" id="IPR027417">
    <property type="entry name" value="P-loop_NTPase"/>
</dbReference>
<dbReference type="GO" id="GO:0005524">
    <property type="term" value="F:ATP binding"/>
    <property type="evidence" value="ECO:0007669"/>
    <property type="project" value="UniProtKB-KW"/>
</dbReference>
<keyword evidence="2" id="KW-0067">ATP-binding</keyword>
<dbReference type="PATRIC" id="fig|1705564.3.peg.2021"/>
<dbReference type="PROSITE" id="PS00662">
    <property type="entry name" value="T2SP_E"/>
    <property type="match status" value="1"/>
</dbReference>
<dbReference type="PANTHER" id="PTHR30258:SF2">
    <property type="entry name" value="COMG OPERON PROTEIN 1"/>
    <property type="match status" value="1"/>
</dbReference>